<name>A0A221KE02_VITFI</name>
<sequence length="89" mass="9847">MVEMPTPEDDARITAAAMEDPDALPLTDGQWQAVKPLARLGRPPAQRPLKKPTTIRFDADVLDALKATGKGWQTRVNDAMREWVKTHAA</sequence>
<proteinExistence type="predicted"/>
<dbReference type="InterPro" id="IPR025528">
    <property type="entry name" value="BrnA_antitoxin"/>
</dbReference>
<accession>A0A221KE02</accession>
<dbReference type="EMBL" id="CP022423">
    <property type="protein sequence ID" value="ASM77274.1"/>
    <property type="molecule type" value="Genomic_DNA"/>
</dbReference>
<protein>
    <recommendedName>
        <fullName evidence="3">BrnA antitoxin family protein</fullName>
    </recommendedName>
</protein>
<reference evidence="1 2" key="1">
    <citation type="submission" date="2017-07" db="EMBL/GenBank/DDBJ databases">
        <title>Complete Genome Sequence of the cosmetic ferment Vitreoscilla filiformis (ATCC15551).</title>
        <authorList>
            <person name="Contreras S."/>
            <person name="Sagory-Zalkind P."/>
            <person name="Blanquart H."/>
            <person name="Iltis A."/>
            <person name="Morand S.C."/>
        </authorList>
    </citation>
    <scope>NUCLEOTIDE SEQUENCE [LARGE SCALE GENOMIC DNA]</scope>
    <source>
        <strain evidence="1 2">ATCC 15551</strain>
    </source>
</reference>
<organism evidence="1 2">
    <name type="scientific">Vitreoscilla filiformis</name>
    <dbReference type="NCBI Taxonomy" id="63"/>
    <lineage>
        <taxon>Bacteria</taxon>
        <taxon>Pseudomonadati</taxon>
        <taxon>Pseudomonadota</taxon>
        <taxon>Betaproteobacteria</taxon>
        <taxon>Neisseriales</taxon>
        <taxon>Neisseriaceae</taxon>
        <taxon>Vitreoscilla</taxon>
    </lineage>
</organism>
<evidence type="ECO:0008006" key="3">
    <source>
        <dbReference type="Google" id="ProtNLM"/>
    </source>
</evidence>
<keyword evidence="2" id="KW-1185">Reference proteome</keyword>
<dbReference type="AlphaFoldDB" id="A0A221KE02"/>
<dbReference type="Pfam" id="PF14384">
    <property type="entry name" value="BrnA_antitoxin"/>
    <property type="match status" value="1"/>
</dbReference>
<dbReference type="KEGG" id="vff:VITFI_CDS1496"/>
<gene>
    <name evidence="1" type="ORF">VITFI_CDS1496</name>
</gene>
<evidence type="ECO:0000313" key="1">
    <source>
        <dbReference type="EMBL" id="ASM77274.1"/>
    </source>
</evidence>
<dbReference type="Proteomes" id="UP000199729">
    <property type="component" value="Chromosome"/>
</dbReference>
<evidence type="ECO:0000313" key="2">
    <source>
        <dbReference type="Proteomes" id="UP000199729"/>
    </source>
</evidence>